<evidence type="ECO:0000313" key="2">
    <source>
        <dbReference type="EMBL" id="KAK5708224.1"/>
    </source>
</evidence>
<evidence type="ECO:0000313" key="3">
    <source>
        <dbReference type="Proteomes" id="UP001310594"/>
    </source>
</evidence>
<evidence type="ECO:0008006" key="4">
    <source>
        <dbReference type="Google" id="ProtNLM"/>
    </source>
</evidence>
<feature type="compositionally biased region" description="Polar residues" evidence="1">
    <location>
        <begin position="202"/>
        <end position="216"/>
    </location>
</feature>
<dbReference type="EMBL" id="JAVRQU010000001">
    <property type="protein sequence ID" value="KAK5708224.1"/>
    <property type="molecule type" value="Genomic_DNA"/>
</dbReference>
<dbReference type="Proteomes" id="UP001310594">
    <property type="component" value="Unassembled WGS sequence"/>
</dbReference>
<feature type="compositionally biased region" description="Basic and acidic residues" evidence="1">
    <location>
        <begin position="464"/>
        <end position="481"/>
    </location>
</feature>
<proteinExistence type="predicted"/>
<feature type="compositionally biased region" description="Polar residues" evidence="1">
    <location>
        <begin position="238"/>
        <end position="251"/>
    </location>
</feature>
<accession>A0AAN8A630</accession>
<gene>
    <name evidence="2" type="ORF">LTR97_000764</name>
</gene>
<dbReference type="SUPFAM" id="SSF55729">
    <property type="entry name" value="Acyl-CoA N-acyltransferases (Nat)"/>
    <property type="match status" value="1"/>
</dbReference>
<evidence type="ECO:0000256" key="1">
    <source>
        <dbReference type="SAM" id="MobiDB-lite"/>
    </source>
</evidence>
<protein>
    <recommendedName>
        <fullName evidence="4">N-acetyltransferase domain-containing protein</fullName>
    </recommendedName>
</protein>
<reference evidence="2" key="1">
    <citation type="submission" date="2023-08" db="EMBL/GenBank/DDBJ databases">
        <title>Black Yeasts Isolated from many extreme environments.</title>
        <authorList>
            <person name="Coleine C."/>
            <person name="Stajich J.E."/>
            <person name="Selbmann L."/>
        </authorList>
    </citation>
    <scope>NUCLEOTIDE SEQUENCE</scope>
    <source>
        <strain evidence="2">CCFEE 5810</strain>
    </source>
</reference>
<name>A0AAN8A630_9PEZI</name>
<sequence length="733" mass="81336">MATTSYLPSPGDGEYLVQRGTGFHHRGRQSLLNPNTVVTQPYNFIPQEGRSNLRTSFLRPYYSAATSLPICDNESIPRTISAEKPLSPSHGPPALPQIPTQQQPAKLTHTFSELTRDTVESTPNEVIMAPGNSKEGFVPPHLRAKDSKVTISDRGIAPPQERIASVQDAKASCASATNKPSAEEIREKLSTLGVTVSVPRTAATSVPTGSNENAQTPVPRGRHGRGASAQRHAGALVDNQSQSRHAPSSNYRGRGRGGRQAPRGSKWPTSKEQAPPKPSRYDNGPMSVSGWSIDSAQADPGLGEDQKKRAPVDAEGFKLADWSGDWAPAPLNWDSRPAFEDPSKVPHIEQWLKAANHSIPDKSMSEKILSTIDECVPREWIPSIIDNQNAKAFIKDMLASNEPAPDDPLDLQDFKPWWDLYRDPASFFLLAYAQPTISGVDPDETLQERLLRENDHGSGNYAENMKRTDKAKQEAAKEAKREQRRKAEKRAKALGGDDAAATFVGNRIKPGLDLYVRSARSDDVVQLRDIYNYYVEFTCLASETRRLKTEQMQAKYDSVVGSGLPFLVACESGGKVPARRRKKNAEEEDLILPDKVVGYLLTRDFHDKLSLYRFACEVEVYIDKAKYMKGIARCLLDKFLGLLDERYVERGGFDLQGQELEGMQIPRKMESIIVRVPYEKPERLEWTGRFLRSMDFEQVGDLPEIGHKDGKSVSLAMFIRKTGVDLGGASPKF</sequence>
<feature type="region of interest" description="Disordered" evidence="1">
    <location>
        <begin position="455"/>
        <end position="492"/>
    </location>
</feature>
<comment type="caution">
    <text evidence="2">The sequence shown here is derived from an EMBL/GenBank/DDBJ whole genome shotgun (WGS) entry which is preliminary data.</text>
</comment>
<dbReference type="InterPro" id="IPR016181">
    <property type="entry name" value="Acyl_CoA_acyltransferase"/>
</dbReference>
<organism evidence="2 3">
    <name type="scientific">Elasticomyces elasticus</name>
    <dbReference type="NCBI Taxonomy" id="574655"/>
    <lineage>
        <taxon>Eukaryota</taxon>
        <taxon>Fungi</taxon>
        <taxon>Dikarya</taxon>
        <taxon>Ascomycota</taxon>
        <taxon>Pezizomycotina</taxon>
        <taxon>Dothideomycetes</taxon>
        <taxon>Dothideomycetidae</taxon>
        <taxon>Mycosphaerellales</taxon>
        <taxon>Teratosphaeriaceae</taxon>
        <taxon>Elasticomyces</taxon>
    </lineage>
</organism>
<feature type="region of interest" description="Disordered" evidence="1">
    <location>
        <begin position="148"/>
        <end position="183"/>
    </location>
</feature>
<dbReference type="AlphaFoldDB" id="A0AAN8A630"/>
<dbReference type="Gene3D" id="3.40.630.30">
    <property type="match status" value="1"/>
</dbReference>
<feature type="region of interest" description="Disordered" evidence="1">
    <location>
        <begin position="200"/>
        <end position="310"/>
    </location>
</feature>